<dbReference type="Pfam" id="PF09707">
    <property type="entry name" value="Cas_Cas2CT1978"/>
    <property type="match status" value="1"/>
</dbReference>
<dbReference type="CDD" id="cd09755">
    <property type="entry name" value="Cas2_I-E"/>
    <property type="match status" value="1"/>
</dbReference>
<keyword evidence="3" id="KW-1185">Reference proteome</keyword>
<evidence type="ECO:0000313" key="2">
    <source>
        <dbReference type="EMBL" id="MBT1171799.1"/>
    </source>
</evidence>
<accession>A0ABS5ULP1</accession>
<feature type="compositionally biased region" description="Low complexity" evidence="1">
    <location>
        <begin position="102"/>
        <end position="115"/>
    </location>
</feature>
<name>A0ABS5ULP1_9BIFI</name>
<evidence type="ECO:0000256" key="1">
    <source>
        <dbReference type="SAM" id="MobiDB-lite"/>
    </source>
</evidence>
<sequence length="134" mass="14970">MVVIVLTACPVGLRGDLTRWLLEISAGVFVGHVSAKVRDRLWERIVGMVKDGRAIMVYSARNEQHLAFRVHRSDWRPVDCEGLELITRPAPVSGSRAEEPRGSASDADASRSSNGARRRGWSNASKWRKARRYG</sequence>
<comment type="caution">
    <text evidence="2">The sequence shown here is derived from an EMBL/GenBank/DDBJ whole genome shotgun (WGS) entry which is preliminary data.</text>
</comment>
<evidence type="ECO:0000313" key="3">
    <source>
        <dbReference type="Proteomes" id="UP000773064"/>
    </source>
</evidence>
<dbReference type="Gene3D" id="3.30.70.240">
    <property type="match status" value="1"/>
</dbReference>
<reference evidence="2 3" key="1">
    <citation type="journal article" date="2021" name="Environ. Microbiol.">
        <title>Genetic insights into the dark matter of the mammalian gut microbiota through targeted genome reconstruction.</title>
        <authorList>
            <person name="Lugli G.A."/>
            <person name="Alessandri G."/>
            <person name="Milani C."/>
            <person name="Viappiani A."/>
            <person name="Fontana F."/>
            <person name="Tarracchini C."/>
            <person name="Mancabelli L."/>
            <person name="Argentini C."/>
            <person name="Ruiz L."/>
            <person name="Margolles A."/>
            <person name="van Sinderen D."/>
            <person name="Turroni F."/>
            <person name="Ventura M."/>
        </authorList>
    </citation>
    <scope>NUCLEOTIDE SEQUENCE [LARGE SCALE GENOMIC DNA]</scope>
    <source>
        <strain evidence="2 3">MA2</strain>
    </source>
</reference>
<protein>
    <submittedName>
        <fullName evidence="2">Type I-E CRISPR-associated endoribonuclease Cas2</fullName>
    </submittedName>
</protein>
<proteinExistence type="predicted"/>
<dbReference type="NCBIfam" id="TIGR01873">
    <property type="entry name" value="cas_CT1978"/>
    <property type="match status" value="1"/>
</dbReference>
<dbReference type="Proteomes" id="UP000773064">
    <property type="component" value="Unassembled WGS sequence"/>
</dbReference>
<organism evidence="2 3">
    <name type="scientific">Bifidobacterium santillanense</name>
    <dbReference type="NCBI Taxonomy" id="2809028"/>
    <lineage>
        <taxon>Bacteria</taxon>
        <taxon>Bacillati</taxon>
        <taxon>Actinomycetota</taxon>
        <taxon>Actinomycetes</taxon>
        <taxon>Bifidobacteriales</taxon>
        <taxon>Bifidobacteriaceae</taxon>
        <taxon>Bifidobacterium</taxon>
    </lineage>
</organism>
<gene>
    <name evidence="2" type="primary">cas2e</name>
    <name evidence="2" type="ORF">JS528_00165</name>
</gene>
<dbReference type="InterPro" id="IPR010152">
    <property type="entry name" value="CRISPR-assoc_prot_Cas2_sub"/>
</dbReference>
<dbReference type="EMBL" id="JAFEJS010000001">
    <property type="protein sequence ID" value="MBT1171799.1"/>
    <property type="molecule type" value="Genomic_DNA"/>
</dbReference>
<feature type="compositionally biased region" description="Basic residues" evidence="1">
    <location>
        <begin position="116"/>
        <end position="134"/>
    </location>
</feature>
<feature type="region of interest" description="Disordered" evidence="1">
    <location>
        <begin position="89"/>
        <end position="134"/>
    </location>
</feature>
<dbReference type="RefSeq" id="WP_214357093.1">
    <property type="nucleotide sequence ID" value="NZ_JAFEJS010000001.1"/>
</dbReference>